<name>A0A2G5VTU8_9PELO</name>
<dbReference type="OrthoDB" id="10520865at2759"/>
<dbReference type="Proteomes" id="UP000230233">
    <property type="component" value="Chromosome I"/>
</dbReference>
<reference evidence="3" key="1">
    <citation type="submission" date="2017-10" db="EMBL/GenBank/DDBJ databases">
        <title>Rapid genome shrinkage in a self-fertile nematode reveals novel sperm competition proteins.</title>
        <authorList>
            <person name="Yin D."/>
            <person name="Schwarz E.M."/>
            <person name="Thomas C.G."/>
            <person name="Felde R.L."/>
            <person name="Korf I.F."/>
            <person name="Cutter A.D."/>
            <person name="Schartner C.M."/>
            <person name="Ralston E.J."/>
            <person name="Meyer B.J."/>
            <person name="Haag E.S."/>
        </authorList>
    </citation>
    <scope>NUCLEOTIDE SEQUENCE [LARGE SCALE GENOMIC DNA]</scope>
    <source>
        <strain evidence="3">JU1422</strain>
    </source>
</reference>
<feature type="compositionally biased region" description="Acidic residues" evidence="1">
    <location>
        <begin position="92"/>
        <end position="112"/>
    </location>
</feature>
<sequence>MLSPPLQICTKLCLINHFSVRKVFYRTRRTAKRQWKLKRLVVYGNIVGNETASVADEFQGLFDAEKAPNVDRDDDDDHPEAPSLAEMLEDLKFDDEETKEAAESADEEAMQE</sequence>
<organism evidence="2 3">
    <name type="scientific">Caenorhabditis nigoni</name>
    <dbReference type="NCBI Taxonomy" id="1611254"/>
    <lineage>
        <taxon>Eukaryota</taxon>
        <taxon>Metazoa</taxon>
        <taxon>Ecdysozoa</taxon>
        <taxon>Nematoda</taxon>
        <taxon>Chromadorea</taxon>
        <taxon>Rhabditida</taxon>
        <taxon>Rhabditina</taxon>
        <taxon>Rhabditomorpha</taxon>
        <taxon>Rhabditoidea</taxon>
        <taxon>Rhabditidae</taxon>
        <taxon>Peloderinae</taxon>
        <taxon>Caenorhabditis</taxon>
    </lineage>
</organism>
<keyword evidence="3" id="KW-1185">Reference proteome</keyword>
<gene>
    <name evidence="2" type="primary">Cnig_chr_I.g591</name>
    <name evidence="2" type="ORF">B9Z55_000591</name>
</gene>
<feature type="region of interest" description="Disordered" evidence="1">
    <location>
        <begin position="88"/>
        <end position="112"/>
    </location>
</feature>
<comment type="caution">
    <text evidence="2">The sequence shown here is derived from an EMBL/GenBank/DDBJ whole genome shotgun (WGS) entry which is preliminary data.</text>
</comment>
<proteinExistence type="predicted"/>
<dbReference type="AlphaFoldDB" id="A0A2G5VTU8"/>
<protein>
    <submittedName>
        <fullName evidence="2">Uncharacterized protein</fullName>
    </submittedName>
</protein>
<evidence type="ECO:0000313" key="2">
    <source>
        <dbReference type="EMBL" id="PIC55239.1"/>
    </source>
</evidence>
<evidence type="ECO:0000256" key="1">
    <source>
        <dbReference type="SAM" id="MobiDB-lite"/>
    </source>
</evidence>
<evidence type="ECO:0000313" key="3">
    <source>
        <dbReference type="Proteomes" id="UP000230233"/>
    </source>
</evidence>
<accession>A0A2G5VTU8</accession>
<dbReference type="STRING" id="1611254.A0A2G5VTU8"/>
<dbReference type="EMBL" id="PDUG01000001">
    <property type="protein sequence ID" value="PIC55239.1"/>
    <property type="molecule type" value="Genomic_DNA"/>
</dbReference>